<sequence>MAKNEMKIIGVVIMTMILFGFSQANYNPSFEKIGLNHVSDGIVCRLRCENKCKKFLIIPPGLIFYLICYHTCYANCHDMPIDAAHDCITSCGLTKPVDFNNDAPGLATDGVNSCLVKCYKK</sequence>
<keyword evidence="1" id="KW-0732">Signal</keyword>
<accession>A0A445LS12</accession>
<dbReference type="Proteomes" id="UP000289340">
    <property type="component" value="Chromosome 2"/>
</dbReference>
<dbReference type="AlphaFoldDB" id="A0A445LS12"/>
<comment type="caution">
    <text evidence="2">The sequence shown here is derived from an EMBL/GenBank/DDBJ whole genome shotgun (WGS) entry which is preliminary data.</text>
</comment>
<feature type="chain" id="PRO_5019375766" evidence="1">
    <location>
        <begin position="25"/>
        <end position="121"/>
    </location>
</feature>
<evidence type="ECO:0000313" key="3">
    <source>
        <dbReference type="Proteomes" id="UP000289340"/>
    </source>
</evidence>
<reference evidence="2 3" key="1">
    <citation type="submission" date="2018-09" db="EMBL/GenBank/DDBJ databases">
        <title>A high-quality reference genome of wild soybean provides a powerful tool to mine soybean genomes.</title>
        <authorList>
            <person name="Xie M."/>
            <person name="Chung C.Y.L."/>
            <person name="Li M.-W."/>
            <person name="Wong F.-L."/>
            <person name="Chan T.-F."/>
            <person name="Lam H.-M."/>
        </authorList>
    </citation>
    <scope>NUCLEOTIDE SEQUENCE [LARGE SCALE GENOMIC DNA]</scope>
    <source>
        <strain evidence="3">cv. W05</strain>
        <tissue evidence="2">Hypocotyl of etiolated seedlings</tissue>
    </source>
</reference>
<feature type="signal peptide" evidence="1">
    <location>
        <begin position="1"/>
        <end position="24"/>
    </location>
</feature>
<keyword evidence="3" id="KW-1185">Reference proteome</keyword>
<gene>
    <name evidence="2" type="ORF">D0Y65_004597</name>
</gene>
<protein>
    <submittedName>
        <fullName evidence="2">Uncharacterized protein</fullName>
    </submittedName>
</protein>
<dbReference type="EMBL" id="QZWG01000002">
    <property type="protein sequence ID" value="RZC25985.1"/>
    <property type="molecule type" value="Genomic_DNA"/>
</dbReference>
<evidence type="ECO:0000313" key="2">
    <source>
        <dbReference type="EMBL" id="RZC25985.1"/>
    </source>
</evidence>
<name>A0A445LS12_GLYSO</name>
<proteinExistence type="predicted"/>
<organism evidence="2 3">
    <name type="scientific">Glycine soja</name>
    <name type="common">Wild soybean</name>
    <dbReference type="NCBI Taxonomy" id="3848"/>
    <lineage>
        <taxon>Eukaryota</taxon>
        <taxon>Viridiplantae</taxon>
        <taxon>Streptophyta</taxon>
        <taxon>Embryophyta</taxon>
        <taxon>Tracheophyta</taxon>
        <taxon>Spermatophyta</taxon>
        <taxon>Magnoliopsida</taxon>
        <taxon>eudicotyledons</taxon>
        <taxon>Gunneridae</taxon>
        <taxon>Pentapetalae</taxon>
        <taxon>rosids</taxon>
        <taxon>fabids</taxon>
        <taxon>Fabales</taxon>
        <taxon>Fabaceae</taxon>
        <taxon>Papilionoideae</taxon>
        <taxon>50 kb inversion clade</taxon>
        <taxon>NPAAA clade</taxon>
        <taxon>indigoferoid/millettioid clade</taxon>
        <taxon>Phaseoleae</taxon>
        <taxon>Glycine</taxon>
        <taxon>Glycine subgen. Soja</taxon>
    </lineage>
</organism>
<evidence type="ECO:0000256" key="1">
    <source>
        <dbReference type="SAM" id="SignalP"/>
    </source>
</evidence>